<protein>
    <submittedName>
        <fullName evidence="1">Uncharacterized protein</fullName>
    </submittedName>
</protein>
<sequence length="225" mass="24222">MQIIPGPYFLSELLEARLTLTNHNKTSVEVQGVLANAPCTGALGVAITGGSKPQYLIPSNNAFMSCPPMMSSLKPGQTVSILQDFPLTMSGSMTLAFAVRFIHLVKNKQDNQNIYTSFDPLGGHVPALHIVVAPKVPVDRLISLQWIGPLVNVEAPAAALGNFRYYYTCSNFVPVDGEFTGTGNFSWQPFTQSFLNLPMCSGLVSQWQFSVAAPGFSVANGSTSF</sequence>
<gene>
    <name evidence="1" type="ORF">KSZ_29080</name>
</gene>
<name>A0ABQ3VFF5_9CHLR</name>
<dbReference type="Proteomes" id="UP000635565">
    <property type="component" value="Unassembled WGS sequence"/>
</dbReference>
<proteinExistence type="predicted"/>
<accession>A0ABQ3VFF5</accession>
<dbReference type="RefSeq" id="WP_201362526.1">
    <property type="nucleotide sequence ID" value="NZ_BNJJ01000007.1"/>
</dbReference>
<evidence type="ECO:0000313" key="2">
    <source>
        <dbReference type="Proteomes" id="UP000635565"/>
    </source>
</evidence>
<keyword evidence="2" id="KW-1185">Reference proteome</keyword>
<dbReference type="EMBL" id="BNJJ01000007">
    <property type="protein sequence ID" value="GHO84902.1"/>
    <property type="molecule type" value="Genomic_DNA"/>
</dbReference>
<organism evidence="1 2">
    <name type="scientific">Dictyobacter formicarum</name>
    <dbReference type="NCBI Taxonomy" id="2778368"/>
    <lineage>
        <taxon>Bacteria</taxon>
        <taxon>Bacillati</taxon>
        <taxon>Chloroflexota</taxon>
        <taxon>Ktedonobacteria</taxon>
        <taxon>Ktedonobacterales</taxon>
        <taxon>Dictyobacteraceae</taxon>
        <taxon>Dictyobacter</taxon>
    </lineage>
</organism>
<evidence type="ECO:0000313" key="1">
    <source>
        <dbReference type="EMBL" id="GHO84902.1"/>
    </source>
</evidence>
<reference evidence="1 2" key="1">
    <citation type="journal article" date="2021" name="Int. J. Syst. Evol. Microbiol.">
        <title>Reticulibacter mediterranei gen. nov., sp. nov., within the new family Reticulibacteraceae fam. nov., and Ktedonospora formicarum gen. nov., sp. nov., Ktedonobacter robiniae sp. nov., Dictyobacter formicarum sp. nov. and Dictyobacter arantiisoli sp. nov., belonging to the class Ktedonobacteria.</title>
        <authorList>
            <person name="Yabe S."/>
            <person name="Zheng Y."/>
            <person name="Wang C.M."/>
            <person name="Sakai Y."/>
            <person name="Abe K."/>
            <person name="Yokota A."/>
            <person name="Donadio S."/>
            <person name="Cavaletti L."/>
            <person name="Monciardini P."/>
        </authorList>
    </citation>
    <scope>NUCLEOTIDE SEQUENCE [LARGE SCALE GENOMIC DNA]</scope>
    <source>
        <strain evidence="1 2">SOSP1-9</strain>
    </source>
</reference>
<comment type="caution">
    <text evidence="1">The sequence shown here is derived from an EMBL/GenBank/DDBJ whole genome shotgun (WGS) entry which is preliminary data.</text>
</comment>